<accession>A0A6L6QBM7</accession>
<evidence type="ECO:0000313" key="3">
    <source>
        <dbReference type="EMBL" id="MTW09197.1"/>
    </source>
</evidence>
<feature type="domain" description="YncI copper-binding" evidence="2">
    <location>
        <begin position="19"/>
        <end position="74"/>
    </location>
</feature>
<dbReference type="AlphaFoldDB" id="A0A6L6QBM7"/>
<gene>
    <name evidence="3" type="ORF">GM658_01155</name>
</gene>
<dbReference type="Pfam" id="PF07987">
    <property type="entry name" value="DUF1775"/>
    <property type="match status" value="2"/>
</dbReference>
<evidence type="ECO:0000259" key="2">
    <source>
        <dbReference type="Pfam" id="PF07987"/>
    </source>
</evidence>
<dbReference type="InterPro" id="IPR038507">
    <property type="entry name" value="YcnI-like_sf"/>
</dbReference>
<dbReference type="OrthoDB" id="9796962at2"/>
<feature type="chain" id="PRO_5026873778" evidence="1">
    <location>
        <begin position="19"/>
        <end position="128"/>
    </location>
</feature>
<feature type="domain" description="YncI copper-binding" evidence="2">
    <location>
        <begin position="79"/>
        <end position="124"/>
    </location>
</feature>
<comment type="caution">
    <text evidence="3">The sequence shown here is derived from an EMBL/GenBank/DDBJ whole genome shotgun (WGS) entry which is preliminary data.</text>
</comment>
<dbReference type="InterPro" id="IPR012533">
    <property type="entry name" value="YcnI-copper_dom"/>
</dbReference>
<evidence type="ECO:0000313" key="4">
    <source>
        <dbReference type="Proteomes" id="UP000472320"/>
    </source>
</evidence>
<organism evidence="3 4">
    <name type="scientific">Massilia eburnea</name>
    <dbReference type="NCBI Taxonomy" id="1776165"/>
    <lineage>
        <taxon>Bacteria</taxon>
        <taxon>Pseudomonadati</taxon>
        <taxon>Pseudomonadota</taxon>
        <taxon>Betaproteobacteria</taxon>
        <taxon>Burkholderiales</taxon>
        <taxon>Oxalobacteraceae</taxon>
        <taxon>Telluria group</taxon>
        <taxon>Massilia</taxon>
    </lineage>
</organism>
<reference evidence="3 4" key="1">
    <citation type="submission" date="2019-11" db="EMBL/GenBank/DDBJ databases">
        <title>Type strains purchased from KCTC, JCM and DSMZ.</title>
        <authorList>
            <person name="Lu H."/>
        </authorList>
    </citation>
    <scope>NUCLEOTIDE SEQUENCE [LARGE SCALE GENOMIC DNA]</scope>
    <source>
        <strain evidence="3 4">JCM 31587</strain>
    </source>
</reference>
<keyword evidence="4" id="KW-1185">Reference proteome</keyword>
<name>A0A6L6QBM7_9BURK</name>
<dbReference type="RefSeq" id="WP_155452179.1">
    <property type="nucleotide sequence ID" value="NZ_WNKX01000001.1"/>
</dbReference>
<evidence type="ECO:0000256" key="1">
    <source>
        <dbReference type="SAM" id="SignalP"/>
    </source>
</evidence>
<dbReference type="Gene3D" id="2.60.40.2230">
    <property type="entry name" value="Uncharacterised protein YcnI-like PF07987, DUF1775"/>
    <property type="match status" value="1"/>
</dbReference>
<proteinExistence type="predicted"/>
<dbReference type="CDD" id="cd08545">
    <property type="entry name" value="YcnI_like"/>
    <property type="match status" value="1"/>
</dbReference>
<dbReference type="EMBL" id="WNKX01000001">
    <property type="protein sequence ID" value="MTW09197.1"/>
    <property type="molecule type" value="Genomic_DNA"/>
</dbReference>
<keyword evidence="1" id="KW-0732">Signal</keyword>
<sequence>MKKYLMAAALLAAASAHAHVSLEQSSFAAGSYQKLVFRVGHGCNGSPTTAVSIRLPEGFAAMRPMPKNGWNVERSPDGLTWRGGPLPDDFYEEFVMFGKMPAVGSHVLKIVQSCQVGSANWEATLETR</sequence>
<protein>
    <submittedName>
        <fullName evidence="3">DUF1775 domain-containing protein</fullName>
    </submittedName>
</protein>
<feature type="signal peptide" evidence="1">
    <location>
        <begin position="1"/>
        <end position="18"/>
    </location>
</feature>
<dbReference type="Proteomes" id="UP000472320">
    <property type="component" value="Unassembled WGS sequence"/>
</dbReference>